<protein>
    <submittedName>
        <fullName evidence="1">Uncharacterized protein</fullName>
    </submittedName>
</protein>
<reference evidence="1 2" key="1">
    <citation type="submission" date="2020-02" db="EMBL/GenBank/DDBJ databases">
        <authorList>
            <person name="Criscuolo A."/>
        </authorList>
    </citation>
    <scope>NUCLEOTIDE SEQUENCE [LARGE SCALE GENOMIC DNA]</scope>
    <source>
        <strain evidence="1">CIP105534</strain>
    </source>
</reference>
<dbReference type="EMBL" id="CADCSU010000067">
    <property type="protein sequence ID" value="CAA9197177.1"/>
    <property type="molecule type" value="Genomic_DNA"/>
</dbReference>
<gene>
    <name evidence="1" type="ORF">FLA105534_01510</name>
</gene>
<evidence type="ECO:0000313" key="2">
    <source>
        <dbReference type="Proteomes" id="UP000479938"/>
    </source>
</evidence>
<accession>A0A6J4GGQ5</accession>
<sequence length="66" mass="6985">MSTGAPLKELTVTVGVSVICIGHEFDVKVAKTLKVVVADRFPVGNCRTPPLPSIDAPIRLLEASLN</sequence>
<dbReference type="AlphaFoldDB" id="A0A6J4GGQ5"/>
<dbReference type="Proteomes" id="UP000479938">
    <property type="component" value="Unassembled WGS sequence"/>
</dbReference>
<keyword evidence="2" id="KW-1185">Reference proteome</keyword>
<evidence type="ECO:0000313" key="1">
    <source>
        <dbReference type="EMBL" id="CAA9197177.1"/>
    </source>
</evidence>
<name>A0A6J4GGQ5_9FLAO</name>
<organism evidence="1 2">
    <name type="scientific">Flavobacterium bizetiae</name>
    <dbReference type="NCBI Taxonomy" id="2704140"/>
    <lineage>
        <taxon>Bacteria</taxon>
        <taxon>Pseudomonadati</taxon>
        <taxon>Bacteroidota</taxon>
        <taxon>Flavobacteriia</taxon>
        <taxon>Flavobacteriales</taxon>
        <taxon>Flavobacteriaceae</taxon>
        <taxon>Flavobacterium</taxon>
    </lineage>
</organism>
<proteinExistence type="predicted"/>